<dbReference type="EMBL" id="AB371408">
    <property type="protein sequence ID" value="BAJ61836.1"/>
    <property type="molecule type" value="mRNA"/>
</dbReference>
<evidence type="ECO:0000256" key="3">
    <source>
        <dbReference type="ARBA" id="ARBA00022622"/>
    </source>
</evidence>
<dbReference type="CDD" id="cd02181">
    <property type="entry name" value="GH16_fungal_Lam16A_glucanase"/>
    <property type="match status" value="1"/>
</dbReference>
<proteinExistence type="evidence at transcript level"/>
<evidence type="ECO:0000256" key="1">
    <source>
        <dbReference type="ARBA" id="ARBA00004609"/>
    </source>
</evidence>
<evidence type="ECO:0000256" key="5">
    <source>
        <dbReference type="SAM" id="SignalP"/>
    </source>
</evidence>
<dbReference type="SMR" id="E7FI87"/>
<evidence type="ECO:0000256" key="4">
    <source>
        <dbReference type="ARBA" id="ARBA00023288"/>
    </source>
</evidence>
<evidence type="ECO:0000256" key="2">
    <source>
        <dbReference type="ARBA" id="ARBA00022475"/>
    </source>
</evidence>
<comment type="subcellular location">
    <subcellularLocation>
        <location evidence="1">Cell membrane</location>
        <topology evidence="1">Lipid-anchor</topology>
        <topology evidence="1">GPI-anchor</topology>
    </subcellularLocation>
</comment>
<dbReference type="Gene3D" id="2.60.120.200">
    <property type="match status" value="1"/>
</dbReference>
<dbReference type="InterPro" id="IPR050546">
    <property type="entry name" value="Glycosyl_Hydrlase_16"/>
</dbReference>
<dbReference type="GO" id="GO:0004553">
    <property type="term" value="F:hydrolase activity, hydrolyzing O-glycosyl compounds"/>
    <property type="evidence" value="ECO:0007669"/>
    <property type="project" value="InterPro"/>
</dbReference>
<protein>
    <submittedName>
        <fullName evidence="7">Hyaluronidase</fullName>
    </submittedName>
</protein>
<feature type="chain" id="PRO_5003219993" evidence="5">
    <location>
        <begin position="22"/>
        <end position="316"/>
    </location>
</feature>
<sequence length="316" mass="33698">MKGITLATAAVPLLLSVGVAAYKLQWDVTSSNFLDYFVFDTETDPSNGFVTYVDESRASSGGLYSTSNGQIFLGVDNTTVLDSSATGRNSVRVYSQNTFSSGILITDFKHLPVAVCGIWPAYWTINNLADPYGEIDIIEAYDDVSNAYTSLHTSSNCTVSDTDFTGTDVRTDCTLSTSASGCGVESTASQFGAGFNSAGGGVWVLSLSDSLQIWVFTRDNIPADITDGSPNPSGWGTPLFEFDSTSDCGVSSNFLNQTVIFNIDFCGEEDAGGKEWATWTDCLATTGVSTCNAYVAANPATYSETNFVINSIKLYQ</sequence>
<dbReference type="GO" id="GO:0098552">
    <property type="term" value="C:side of membrane"/>
    <property type="evidence" value="ECO:0007669"/>
    <property type="project" value="UniProtKB-KW"/>
</dbReference>
<dbReference type="BRENDA" id="3.2.1.35">
    <property type="organism ID" value="4635"/>
</dbReference>
<name>E7FI87_TALPU</name>
<dbReference type="GO" id="GO:0005886">
    <property type="term" value="C:plasma membrane"/>
    <property type="evidence" value="ECO:0007669"/>
    <property type="project" value="UniProtKB-SubCell"/>
</dbReference>
<gene>
    <name evidence="7" type="primary">hd</name>
</gene>
<keyword evidence="5" id="KW-0732">Signal</keyword>
<dbReference type="InterPro" id="IPR013320">
    <property type="entry name" value="ConA-like_dom_sf"/>
</dbReference>
<keyword evidence="3" id="KW-0472">Membrane</keyword>
<reference evidence="7" key="1">
    <citation type="journal article" date="2011" name="FEBS Lett.">
        <title>Identification, characterization, and molecular cloning of a novel hyaluronidase, a member of glycosyl hydrolase family 16, from Penicillium spp.</title>
        <authorList>
            <person name="Bakke M."/>
            <person name="Kamei J."/>
            <person name="Obata A."/>
        </authorList>
    </citation>
    <scope>NUCLEOTIDE SEQUENCE</scope>
    <source>
        <strain evidence="7">IAM 13753</strain>
    </source>
</reference>
<keyword evidence="3" id="KW-0336">GPI-anchor</keyword>
<evidence type="ECO:0000313" key="7">
    <source>
        <dbReference type="EMBL" id="BAJ61836.1"/>
    </source>
</evidence>
<dbReference type="PANTHER" id="PTHR10963">
    <property type="entry name" value="GLYCOSYL HYDROLASE-RELATED"/>
    <property type="match status" value="1"/>
</dbReference>
<dbReference type="GO" id="GO:0009251">
    <property type="term" value="P:glucan catabolic process"/>
    <property type="evidence" value="ECO:0007669"/>
    <property type="project" value="TreeGrafter"/>
</dbReference>
<keyword evidence="4" id="KW-0449">Lipoprotein</keyword>
<keyword evidence="2" id="KW-1003">Cell membrane</keyword>
<dbReference type="PANTHER" id="PTHR10963:SF24">
    <property type="entry name" value="GLYCOSIDASE C21B10.07-RELATED"/>
    <property type="match status" value="1"/>
</dbReference>
<dbReference type="InterPro" id="IPR000757">
    <property type="entry name" value="Beta-glucanase-like"/>
</dbReference>
<organism evidence="7">
    <name type="scientific">Talaromyces purpureogenus</name>
    <name type="common">Soft rot fungus</name>
    <name type="synonym">Penicillium purpureogenum</name>
    <dbReference type="NCBI Taxonomy" id="1266744"/>
    <lineage>
        <taxon>Eukaryota</taxon>
        <taxon>Fungi</taxon>
        <taxon>Dikarya</taxon>
        <taxon>Ascomycota</taxon>
        <taxon>Pezizomycotina</taxon>
        <taxon>Eurotiomycetes</taxon>
        <taxon>Eurotiomycetidae</taxon>
        <taxon>Eurotiales</taxon>
        <taxon>Trichocomaceae</taxon>
        <taxon>Talaromyces</taxon>
        <taxon>Talaromyces sect. Talaromyces</taxon>
    </lineage>
</organism>
<accession>E7FI87</accession>
<feature type="signal peptide" evidence="5">
    <location>
        <begin position="1"/>
        <end position="21"/>
    </location>
</feature>
<dbReference type="Pfam" id="PF26113">
    <property type="entry name" value="GH16_XgeA"/>
    <property type="match status" value="1"/>
</dbReference>
<dbReference type="PROSITE" id="PS51762">
    <property type="entry name" value="GH16_2"/>
    <property type="match status" value="1"/>
</dbReference>
<evidence type="ECO:0000259" key="6">
    <source>
        <dbReference type="PROSITE" id="PS51762"/>
    </source>
</evidence>
<feature type="domain" description="GH16" evidence="6">
    <location>
        <begin position="24"/>
        <end position="316"/>
    </location>
</feature>
<keyword evidence="3" id="KW-0325">Glycoprotein</keyword>
<dbReference type="AlphaFoldDB" id="E7FI87"/>
<dbReference type="SUPFAM" id="SSF49899">
    <property type="entry name" value="Concanavalin A-like lectins/glucanases"/>
    <property type="match status" value="1"/>
</dbReference>